<feature type="transmembrane region" description="Helical" evidence="1">
    <location>
        <begin position="96"/>
        <end position="114"/>
    </location>
</feature>
<dbReference type="AlphaFoldDB" id="A0A9E8MNA0"/>
<feature type="transmembrane region" description="Helical" evidence="1">
    <location>
        <begin position="156"/>
        <end position="175"/>
    </location>
</feature>
<evidence type="ECO:0000313" key="3">
    <source>
        <dbReference type="Proteomes" id="UP001164706"/>
    </source>
</evidence>
<evidence type="ECO:0000256" key="1">
    <source>
        <dbReference type="SAM" id="Phobius"/>
    </source>
</evidence>
<gene>
    <name evidence="2" type="ORF">OVN18_06430</name>
</gene>
<keyword evidence="1" id="KW-0812">Transmembrane</keyword>
<sequence>MNGGELARVRAAIADLPPRLRGAAAIQAGRSIAAHVVLDRPESTPPREESNDWSTVSLRWILFASAHFLPVLIAGLSHLSGRDGRLEPEAAADSSLVSTIVAVVVSVIALRVMPRMPAPVRSGTRITLLIGCIVLPFGLVLGLLRLALGETNEVDVMVRAAVVQAIGAVSLFLLWRRARPRTAATADSALSDEECARLRRADPAAAQRMKDAEIQALLALTALGQVDQRLAERESARIDERWGAGLIDGSS</sequence>
<accession>A0A9E8MNA0</accession>
<reference evidence="2" key="1">
    <citation type="submission" date="2022-11" db="EMBL/GenBank/DDBJ databases">
        <title>Description of Microcella daejonensis nov. sp, isolated from riverside soil.</title>
        <authorList>
            <person name="Molina K.M."/>
            <person name="Kim S.B."/>
        </authorList>
    </citation>
    <scope>NUCLEOTIDE SEQUENCE</scope>
    <source>
        <strain evidence="2">MMS21-STM12</strain>
    </source>
</reference>
<protein>
    <submittedName>
        <fullName evidence="2">Uncharacterized protein</fullName>
    </submittedName>
</protein>
<name>A0A9E8MNA0_9MICO</name>
<keyword evidence="1" id="KW-0472">Membrane</keyword>
<dbReference type="EMBL" id="CP113089">
    <property type="protein sequence ID" value="WAB82632.1"/>
    <property type="molecule type" value="Genomic_DNA"/>
</dbReference>
<evidence type="ECO:0000313" key="2">
    <source>
        <dbReference type="EMBL" id="WAB82632.1"/>
    </source>
</evidence>
<dbReference type="RefSeq" id="WP_267782800.1">
    <property type="nucleotide sequence ID" value="NZ_CP113089.1"/>
</dbReference>
<dbReference type="Proteomes" id="UP001164706">
    <property type="component" value="Chromosome"/>
</dbReference>
<organism evidence="2 3">
    <name type="scientific">Microcella daejeonensis</name>
    <dbReference type="NCBI Taxonomy" id="2994971"/>
    <lineage>
        <taxon>Bacteria</taxon>
        <taxon>Bacillati</taxon>
        <taxon>Actinomycetota</taxon>
        <taxon>Actinomycetes</taxon>
        <taxon>Micrococcales</taxon>
        <taxon>Microbacteriaceae</taxon>
        <taxon>Microcella</taxon>
    </lineage>
</organism>
<keyword evidence="1" id="KW-1133">Transmembrane helix</keyword>
<proteinExistence type="predicted"/>
<keyword evidence="3" id="KW-1185">Reference proteome</keyword>
<feature type="transmembrane region" description="Helical" evidence="1">
    <location>
        <begin position="56"/>
        <end position="76"/>
    </location>
</feature>
<dbReference type="KEGG" id="mdb:OVN18_06430"/>
<feature type="transmembrane region" description="Helical" evidence="1">
    <location>
        <begin position="126"/>
        <end position="144"/>
    </location>
</feature>